<keyword evidence="3" id="KW-1185">Reference proteome</keyword>
<dbReference type="Pfam" id="PF08238">
    <property type="entry name" value="Sel1"/>
    <property type="match status" value="3"/>
</dbReference>
<feature type="chain" id="PRO_5046829845" evidence="1">
    <location>
        <begin position="20"/>
        <end position="150"/>
    </location>
</feature>
<protein>
    <submittedName>
        <fullName evidence="2">Tetratricopeptide repeat protein</fullName>
    </submittedName>
</protein>
<dbReference type="PANTHER" id="PTHR11102:SF160">
    <property type="entry name" value="ERAD-ASSOCIATED E3 UBIQUITIN-PROTEIN LIGASE COMPONENT HRD3"/>
    <property type="match status" value="1"/>
</dbReference>
<dbReference type="InterPro" id="IPR050767">
    <property type="entry name" value="Sel1_AlgK"/>
</dbReference>
<feature type="signal peptide" evidence="1">
    <location>
        <begin position="1"/>
        <end position="19"/>
    </location>
</feature>
<dbReference type="SUPFAM" id="SSF81901">
    <property type="entry name" value="HCP-like"/>
    <property type="match status" value="1"/>
</dbReference>
<evidence type="ECO:0000313" key="3">
    <source>
        <dbReference type="Proteomes" id="UP001574673"/>
    </source>
</evidence>
<dbReference type="PANTHER" id="PTHR11102">
    <property type="entry name" value="SEL-1-LIKE PROTEIN"/>
    <property type="match status" value="1"/>
</dbReference>
<evidence type="ECO:0000256" key="1">
    <source>
        <dbReference type="SAM" id="SignalP"/>
    </source>
</evidence>
<dbReference type="SMART" id="SM00671">
    <property type="entry name" value="SEL1"/>
    <property type="match status" value="2"/>
</dbReference>
<comment type="caution">
    <text evidence="2">The sequence shown here is derived from an EMBL/GenBank/DDBJ whole genome shotgun (WGS) entry which is preliminary data.</text>
</comment>
<dbReference type="Proteomes" id="UP001574673">
    <property type="component" value="Unassembled WGS sequence"/>
</dbReference>
<reference evidence="3" key="1">
    <citation type="submission" date="2024-06" db="EMBL/GenBank/DDBJ databases">
        <title>Radixoralia hellwigii gen. nov., sp nov., isolated from a root canal in the human oral cavity.</title>
        <authorList>
            <person name="Bartsch S."/>
            <person name="Wittmer A."/>
            <person name="Schulz A.-K."/>
            <person name="Neumann-Schaal M."/>
            <person name="Wolf J."/>
            <person name="Gronow S."/>
            <person name="Tennert C."/>
            <person name="Haecker G."/>
            <person name="Cieplik F."/>
            <person name="Al-Ahmad A."/>
        </authorList>
    </citation>
    <scope>NUCLEOTIDE SEQUENCE [LARGE SCALE GENOMIC DNA]</scope>
    <source>
        <strain evidence="3">Wk13</strain>
    </source>
</reference>
<evidence type="ECO:0000313" key="2">
    <source>
        <dbReference type="EMBL" id="MFA9949374.1"/>
    </source>
</evidence>
<accession>A0ABV4UDD3</accession>
<organism evidence="2 3">
    <name type="scientific">Dentiradicibacter hellwigii</name>
    <dbReference type="NCBI Taxonomy" id="3149053"/>
    <lineage>
        <taxon>Bacteria</taxon>
        <taxon>Pseudomonadati</taxon>
        <taxon>Pseudomonadota</taxon>
        <taxon>Betaproteobacteria</taxon>
        <taxon>Rhodocyclales</taxon>
        <taxon>Rhodocyclaceae</taxon>
        <taxon>Dentiradicibacter</taxon>
    </lineage>
</organism>
<gene>
    <name evidence="2" type="ORF">ABCS64_03370</name>
</gene>
<dbReference type="Gene3D" id="1.25.40.10">
    <property type="entry name" value="Tetratricopeptide repeat domain"/>
    <property type="match status" value="1"/>
</dbReference>
<keyword evidence="1" id="KW-0732">Signal</keyword>
<dbReference type="RefSeq" id="WP_418890511.1">
    <property type="nucleotide sequence ID" value="NZ_JBEUWX010000002.1"/>
</dbReference>
<name>A0ABV4UDD3_9RHOO</name>
<proteinExistence type="predicted"/>
<dbReference type="InterPro" id="IPR011990">
    <property type="entry name" value="TPR-like_helical_dom_sf"/>
</dbReference>
<dbReference type="InterPro" id="IPR006597">
    <property type="entry name" value="Sel1-like"/>
</dbReference>
<sequence length="150" mass="17336">MKKFLLGVWLFLSTSLVLAQMPEKTWQEALLAIQQGNYEQAVRLLRPWAERGDAEAQAFLNWVYSYGQGIAQNYAQMRERWEKAATQGDAEAQYNLGWMYKSGRGGVQDYAKACEWLEKAAAQTENVEDVENASAVRKARRMLEKIHWER</sequence>
<dbReference type="EMBL" id="JBEUWX010000002">
    <property type="protein sequence ID" value="MFA9949374.1"/>
    <property type="molecule type" value="Genomic_DNA"/>
</dbReference>